<evidence type="ECO:0000313" key="3">
    <source>
        <dbReference type="Proteomes" id="UP000250235"/>
    </source>
</evidence>
<dbReference type="PANTHER" id="PTHR37610:SF97">
    <property type="entry name" value="RETROTRANSPOSON GAG DOMAIN-CONTAINING PROTEIN"/>
    <property type="match status" value="1"/>
</dbReference>
<proteinExistence type="predicted"/>
<protein>
    <recommendedName>
        <fullName evidence="1">Retrotransposon gag domain-containing protein</fullName>
    </recommendedName>
</protein>
<dbReference type="EMBL" id="KV017477">
    <property type="protein sequence ID" value="KZV18314.1"/>
    <property type="molecule type" value="Genomic_DNA"/>
</dbReference>
<dbReference type="OrthoDB" id="1676770at2759"/>
<dbReference type="Pfam" id="PF03732">
    <property type="entry name" value="Retrotrans_gag"/>
    <property type="match status" value="1"/>
</dbReference>
<name>A0A2Z7AGD0_9LAMI</name>
<reference evidence="2 3" key="1">
    <citation type="journal article" date="2015" name="Proc. Natl. Acad. Sci. U.S.A.">
        <title>The resurrection genome of Boea hygrometrica: A blueprint for survival of dehydration.</title>
        <authorList>
            <person name="Xiao L."/>
            <person name="Yang G."/>
            <person name="Zhang L."/>
            <person name="Yang X."/>
            <person name="Zhao S."/>
            <person name="Ji Z."/>
            <person name="Zhou Q."/>
            <person name="Hu M."/>
            <person name="Wang Y."/>
            <person name="Chen M."/>
            <person name="Xu Y."/>
            <person name="Jin H."/>
            <person name="Xiao X."/>
            <person name="Hu G."/>
            <person name="Bao F."/>
            <person name="Hu Y."/>
            <person name="Wan P."/>
            <person name="Li L."/>
            <person name="Deng X."/>
            <person name="Kuang T."/>
            <person name="Xiang C."/>
            <person name="Zhu J.K."/>
            <person name="Oliver M.J."/>
            <person name="He Y."/>
        </authorList>
    </citation>
    <scope>NUCLEOTIDE SEQUENCE [LARGE SCALE GENOMIC DNA]</scope>
    <source>
        <strain evidence="3">cv. XS01</strain>
    </source>
</reference>
<dbReference type="AlphaFoldDB" id="A0A2Z7AGD0"/>
<evidence type="ECO:0000259" key="1">
    <source>
        <dbReference type="Pfam" id="PF03732"/>
    </source>
</evidence>
<gene>
    <name evidence="2" type="ORF">F511_30958</name>
</gene>
<dbReference type="InterPro" id="IPR005162">
    <property type="entry name" value="Retrotrans_gag_dom"/>
</dbReference>
<dbReference type="PANTHER" id="PTHR37610">
    <property type="entry name" value="CCHC-TYPE DOMAIN-CONTAINING PROTEIN"/>
    <property type="match status" value="1"/>
</dbReference>
<sequence length="74" mass="8955">MVISWILNSVTRDIADRLMHMPTSRDIWIDLHDRFHESNAPRIYQIKKLLIELQQGSMDISSYYTKLRILWDEH</sequence>
<feature type="domain" description="Retrotransposon gag" evidence="1">
    <location>
        <begin position="5"/>
        <end position="72"/>
    </location>
</feature>
<dbReference type="Proteomes" id="UP000250235">
    <property type="component" value="Unassembled WGS sequence"/>
</dbReference>
<organism evidence="2 3">
    <name type="scientific">Dorcoceras hygrometricum</name>
    <dbReference type="NCBI Taxonomy" id="472368"/>
    <lineage>
        <taxon>Eukaryota</taxon>
        <taxon>Viridiplantae</taxon>
        <taxon>Streptophyta</taxon>
        <taxon>Embryophyta</taxon>
        <taxon>Tracheophyta</taxon>
        <taxon>Spermatophyta</taxon>
        <taxon>Magnoliopsida</taxon>
        <taxon>eudicotyledons</taxon>
        <taxon>Gunneridae</taxon>
        <taxon>Pentapetalae</taxon>
        <taxon>asterids</taxon>
        <taxon>lamiids</taxon>
        <taxon>Lamiales</taxon>
        <taxon>Gesneriaceae</taxon>
        <taxon>Didymocarpoideae</taxon>
        <taxon>Trichosporeae</taxon>
        <taxon>Loxocarpinae</taxon>
        <taxon>Dorcoceras</taxon>
    </lineage>
</organism>
<keyword evidence="3" id="KW-1185">Reference proteome</keyword>
<accession>A0A2Z7AGD0</accession>
<evidence type="ECO:0000313" key="2">
    <source>
        <dbReference type="EMBL" id="KZV18314.1"/>
    </source>
</evidence>